<evidence type="ECO:0000313" key="3">
    <source>
        <dbReference type="Proteomes" id="UP000061348"/>
    </source>
</evidence>
<dbReference type="Proteomes" id="UP000061348">
    <property type="component" value="Unassembled WGS sequence"/>
</dbReference>
<gene>
    <name evidence="2" type="ORF">PFLmoz3_01502</name>
</gene>
<dbReference type="AlphaFoldDB" id="A0A109LIN4"/>
<dbReference type="EMBL" id="LCYA01000052">
    <property type="protein sequence ID" value="KWV88607.1"/>
    <property type="molecule type" value="Genomic_DNA"/>
</dbReference>
<keyword evidence="1" id="KW-0812">Transmembrane</keyword>
<organism evidence="2 3">
    <name type="scientific">Pseudomonas fluorescens</name>
    <dbReference type="NCBI Taxonomy" id="294"/>
    <lineage>
        <taxon>Bacteria</taxon>
        <taxon>Pseudomonadati</taxon>
        <taxon>Pseudomonadota</taxon>
        <taxon>Gammaproteobacteria</taxon>
        <taxon>Pseudomonadales</taxon>
        <taxon>Pseudomonadaceae</taxon>
        <taxon>Pseudomonas</taxon>
    </lineage>
</organism>
<protein>
    <submittedName>
        <fullName evidence="2">Uncharacterized protein</fullName>
    </submittedName>
</protein>
<keyword evidence="1" id="KW-0472">Membrane</keyword>
<keyword evidence="1" id="KW-1133">Transmembrane helix</keyword>
<evidence type="ECO:0000313" key="2">
    <source>
        <dbReference type="EMBL" id="KWV88607.1"/>
    </source>
</evidence>
<sequence>MAVVIHRREFGGPMVMFVIMAVVMSVIVIVIVIVIMLVVVLVVVLVRGMNGVAHQVASVKVPVAK</sequence>
<proteinExistence type="predicted"/>
<dbReference type="RefSeq" id="WP_060763937.1">
    <property type="nucleotide sequence ID" value="NZ_LCYA01000052.1"/>
</dbReference>
<accession>A0A109LIN4</accession>
<feature type="transmembrane region" description="Helical" evidence="1">
    <location>
        <begin position="15"/>
        <end position="46"/>
    </location>
</feature>
<reference evidence="2 3" key="1">
    <citation type="submission" date="2015-05" db="EMBL/GenBank/DDBJ databases">
        <title>A genomic and transcriptomic approach to investigate the blue pigment phenotype in Pseudomonas fluorescens.</title>
        <authorList>
            <person name="Andreani N.A."/>
            <person name="Cardazzo B."/>
        </authorList>
    </citation>
    <scope>NUCLEOTIDE SEQUENCE [LARGE SCALE GENOMIC DNA]</scope>
    <source>
        <strain evidence="2 3">Ps_22</strain>
    </source>
</reference>
<dbReference type="PATRIC" id="fig|294.194.peg.1684"/>
<name>A0A109LIN4_PSEFL</name>
<comment type="caution">
    <text evidence="2">The sequence shown here is derived from an EMBL/GenBank/DDBJ whole genome shotgun (WGS) entry which is preliminary data.</text>
</comment>
<evidence type="ECO:0000256" key="1">
    <source>
        <dbReference type="SAM" id="Phobius"/>
    </source>
</evidence>